<dbReference type="Pfam" id="PF06945">
    <property type="entry name" value="DUF1289"/>
    <property type="match status" value="1"/>
</dbReference>
<dbReference type="PANTHER" id="PTHR35175:SF2">
    <property type="entry name" value="DUF1289 DOMAIN-CONTAINING PROTEIN"/>
    <property type="match status" value="1"/>
</dbReference>
<name>A0ABQ5U594_9PROT</name>
<dbReference type="InterPro" id="IPR010710">
    <property type="entry name" value="DUF1289"/>
</dbReference>
<evidence type="ECO:0008006" key="3">
    <source>
        <dbReference type="Google" id="ProtNLM"/>
    </source>
</evidence>
<reference evidence="1" key="1">
    <citation type="journal article" date="2014" name="Int. J. Syst. Evol. Microbiol.">
        <title>Complete genome of a new Firmicutes species belonging to the dominant human colonic microbiota ('Ruminococcus bicirculans') reveals two chromosomes and a selective capacity to utilize plant glucans.</title>
        <authorList>
            <consortium name="NISC Comparative Sequencing Program"/>
            <person name="Wegmann U."/>
            <person name="Louis P."/>
            <person name="Goesmann A."/>
            <person name="Henrissat B."/>
            <person name="Duncan S.H."/>
            <person name="Flint H.J."/>
        </authorList>
    </citation>
    <scope>NUCLEOTIDE SEQUENCE</scope>
    <source>
        <strain evidence="1">NBRC 103408</strain>
    </source>
</reference>
<dbReference type="RefSeq" id="WP_169561159.1">
    <property type="nucleotide sequence ID" value="NZ_BSNF01000008.1"/>
</dbReference>
<sequence>MHRTVIKQKNLNTDIPSPCTGICSMDDANLYCKGCFRNRLEIGGWSLMSSEEKLAVIKELRGRRRAAKENA</sequence>
<evidence type="ECO:0000313" key="2">
    <source>
        <dbReference type="Proteomes" id="UP001161409"/>
    </source>
</evidence>
<gene>
    <name evidence="1" type="ORF">GCM10007924_23000</name>
</gene>
<proteinExistence type="predicted"/>
<accession>A0ABQ5U594</accession>
<comment type="caution">
    <text evidence="1">The sequence shown here is derived from an EMBL/GenBank/DDBJ whole genome shotgun (WGS) entry which is preliminary data.</text>
</comment>
<evidence type="ECO:0000313" key="1">
    <source>
        <dbReference type="EMBL" id="GLQ07079.1"/>
    </source>
</evidence>
<dbReference type="PANTHER" id="PTHR35175">
    <property type="entry name" value="DUF1289 DOMAIN-CONTAINING PROTEIN"/>
    <property type="match status" value="1"/>
</dbReference>
<reference evidence="1" key="2">
    <citation type="submission" date="2023-01" db="EMBL/GenBank/DDBJ databases">
        <title>Draft genome sequence of Sneathiella chinensis strain NBRC 103408.</title>
        <authorList>
            <person name="Sun Q."/>
            <person name="Mori K."/>
        </authorList>
    </citation>
    <scope>NUCLEOTIDE SEQUENCE</scope>
    <source>
        <strain evidence="1">NBRC 103408</strain>
    </source>
</reference>
<keyword evidence="2" id="KW-1185">Reference proteome</keyword>
<dbReference type="Proteomes" id="UP001161409">
    <property type="component" value="Unassembled WGS sequence"/>
</dbReference>
<dbReference type="EMBL" id="BSNF01000008">
    <property type="protein sequence ID" value="GLQ07079.1"/>
    <property type="molecule type" value="Genomic_DNA"/>
</dbReference>
<protein>
    <recommendedName>
        <fullName evidence="3">DUF1289 domain-containing protein</fullName>
    </recommendedName>
</protein>
<organism evidence="1 2">
    <name type="scientific">Sneathiella chinensis</name>
    <dbReference type="NCBI Taxonomy" id="349750"/>
    <lineage>
        <taxon>Bacteria</taxon>
        <taxon>Pseudomonadati</taxon>
        <taxon>Pseudomonadota</taxon>
        <taxon>Alphaproteobacteria</taxon>
        <taxon>Sneathiellales</taxon>
        <taxon>Sneathiellaceae</taxon>
        <taxon>Sneathiella</taxon>
    </lineage>
</organism>